<accession>A0A839IKD8</accession>
<evidence type="ECO:0000313" key="10">
    <source>
        <dbReference type="Proteomes" id="UP000565262"/>
    </source>
</evidence>
<keyword evidence="3 7" id="KW-0812">Transmembrane</keyword>
<evidence type="ECO:0000256" key="7">
    <source>
        <dbReference type="SAM" id="Phobius"/>
    </source>
</evidence>
<feature type="domain" description="RDD" evidence="8">
    <location>
        <begin position="17"/>
        <end position="141"/>
    </location>
</feature>
<gene>
    <name evidence="9" type="ORF">H4O21_00935</name>
</gene>
<feature type="transmembrane region" description="Helical" evidence="7">
    <location>
        <begin position="21"/>
        <end position="40"/>
    </location>
</feature>
<dbReference type="PANTHER" id="PTHR36115">
    <property type="entry name" value="PROLINE-RICH ANTIGEN HOMOLOG-RELATED"/>
    <property type="match status" value="1"/>
</dbReference>
<dbReference type="Proteomes" id="UP000565262">
    <property type="component" value="Unassembled WGS sequence"/>
</dbReference>
<evidence type="ECO:0000259" key="8">
    <source>
        <dbReference type="Pfam" id="PF06271"/>
    </source>
</evidence>
<reference evidence="9 10" key="1">
    <citation type="submission" date="2020-08" db="EMBL/GenBank/DDBJ databases">
        <title>Oceanospirillum sp. nov. isolated from marine sediment.</title>
        <authorList>
            <person name="Ji X."/>
        </authorList>
    </citation>
    <scope>NUCLEOTIDE SEQUENCE [LARGE SCALE GENOMIC DNA]</scope>
    <source>
        <strain evidence="9 10">D5</strain>
    </source>
</reference>
<dbReference type="InterPro" id="IPR010432">
    <property type="entry name" value="RDD"/>
</dbReference>
<comment type="caution">
    <text evidence="9">The sequence shown here is derived from an EMBL/GenBank/DDBJ whole genome shotgun (WGS) entry which is preliminary data.</text>
</comment>
<evidence type="ECO:0000256" key="1">
    <source>
        <dbReference type="ARBA" id="ARBA00004651"/>
    </source>
</evidence>
<organism evidence="9 10">
    <name type="scientific">Oceanospirillum sediminis</name>
    <dbReference type="NCBI Taxonomy" id="2760088"/>
    <lineage>
        <taxon>Bacteria</taxon>
        <taxon>Pseudomonadati</taxon>
        <taxon>Pseudomonadota</taxon>
        <taxon>Gammaproteobacteria</taxon>
        <taxon>Oceanospirillales</taxon>
        <taxon>Oceanospirillaceae</taxon>
        <taxon>Oceanospirillum</taxon>
    </lineage>
</organism>
<dbReference type="PANTHER" id="PTHR36115:SF10">
    <property type="entry name" value="RDD DOMAIN-CONTAINING PROTEIN"/>
    <property type="match status" value="1"/>
</dbReference>
<evidence type="ECO:0000256" key="6">
    <source>
        <dbReference type="SAM" id="MobiDB-lite"/>
    </source>
</evidence>
<evidence type="ECO:0000256" key="4">
    <source>
        <dbReference type="ARBA" id="ARBA00022989"/>
    </source>
</evidence>
<feature type="region of interest" description="Disordered" evidence="6">
    <location>
        <begin position="155"/>
        <end position="192"/>
    </location>
</feature>
<feature type="transmembrane region" description="Helical" evidence="7">
    <location>
        <begin position="110"/>
        <end position="129"/>
    </location>
</feature>
<evidence type="ECO:0000256" key="3">
    <source>
        <dbReference type="ARBA" id="ARBA00022692"/>
    </source>
</evidence>
<proteinExistence type="predicted"/>
<comment type="subcellular location">
    <subcellularLocation>
        <location evidence="1">Cell membrane</location>
        <topology evidence="1">Multi-pass membrane protein</topology>
    </subcellularLocation>
</comment>
<evidence type="ECO:0000256" key="2">
    <source>
        <dbReference type="ARBA" id="ARBA00022475"/>
    </source>
</evidence>
<evidence type="ECO:0000256" key="5">
    <source>
        <dbReference type="ARBA" id="ARBA00023136"/>
    </source>
</evidence>
<protein>
    <submittedName>
        <fullName evidence="9">RDD family protein</fullName>
    </submittedName>
</protein>
<keyword evidence="4 7" id="KW-1133">Transmembrane helix</keyword>
<dbReference type="RefSeq" id="WP_182806959.1">
    <property type="nucleotide sequence ID" value="NZ_JACJFM010000001.1"/>
</dbReference>
<feature type="transmembrane region" description="Helical" evidence="7">
    <location>
        <begin position="60"/>
        <end position="78"/>
    </location>
</feature>
<name>A0A839IKD8_9GAMM</name>
<dbReference type="AlphaFoldDB" id="A0A839IKD8"/>
<keyword evidence="2" id="KW-1003">Cell membrane</keyword>
<keyword evidence="10" id="KW-1185">Reference proteome</keyword>
<keyword evidence="5 7" id="KW-0472">Membrane</keyword>
<dbReference type="InterPro" id="IPR051791">
    <property type="entry name" value="Pra-immunoreactive"/>
</dbReference>
<sequence>MFRRGRQFSNQQWTRPANLTRRLGALMYDFLIIVALWMFAGFARLPFVDADAMTDQAGPAFQSALFVLTFGFFAFFWLRTGQTLGMQAWRIRVQNEDGTAMSPTQALMRFLSAAASIACVGLGYAWMLFSKSKKTWHDQFSDTVVVYVPSDKEMAQLGSSSDNGTKAGCEEEAGDGEKAGNNIGSKSKKKGK</sequence>
<dbReference type="EMBL" id="JACJFM010000001">
    <property type="protein sequence ID" value="MBB1485184.1"/>
    <property type="molecule type" value="Genomic_DNA"/>
</dbReference>
<evidence type="ECO:0000313" key="9">
    <source>
        <dbReference type="EMBL" id="MBB1485184.1"/>
    </source>
</evidence>
<dbReference type="GO" id="GO:0005886">
    <property type="term" value="C:plasma membrane"/>
    <property type="evidence" value="ECO:0007669"/>
    <property type="project" value="UniProtKB-SubCell"/>
</dbReference>
<dbReference type="Pfam" id="PF06271">
    <property type="entry name" value="RDD"/>
    <property type="match status" value="1"/>
</dbReference>